<dbReference type="STRING" id="6277.A0A498SM81"/>
<evidence type="ECO:0000256" key="8">
    <source>
        <dbReference type="PIRSR" id="PIRSR600175-2"/>
    </source>
</evidence>
<sequence>MTNLTEGLKASEKNRDASLGFKEIKTIGDNNAKSRKKSKSMTIERDQWSGPFDFIVSMVAYAVGLGNVWRFPYLCFKNGGGSFLVVYIIFFSLGALPVFIMEITIGQYAQRGAMEIWNLCPIFKGVGIGNVVVSFMCIAYFCVISSWSIFYMINSFSSVFPWETCNNWWNDKTCITGHENATVISEIMTNLSKYNLTTETSVEQYWERRVLMQTNSITNFGGIQWELLGIMTVTWIIVYFSLWKGITRARKFVYFCALSPYFMLAILLVRGLTLPGADVGIYYYLIPNATKLLDVTVWKDAGTQVFYSYGVGFGTLIALGSHNKKSHNCFRDGFIMCFVNGSTSLIAGFVVFSILGYMSVAVDKDIAEIVKPGPGLAFLAYPEVASNLPLKQVWSMLFFLMITILGLDSQICMLEGLYTALEDVFPHFLRKYKKTSLAITCLFFFLLGVPMAGSYWLILFDAYGASGIALLFVVFFEVAGLSWGFGAQKVRSALKEMIGLELWSCWIIVWKFITPSFIAVLFFSCIYKYQPLKYPNGEKFPIWAEIFGFFLSSCSIIVIPGYAIYYLLSVNLDSCASERLRRGLHPPSDLETGLPPSIAFERHSVDLEYIDCECAK</sequence>
<feature type="transmembrane region" description="Helical" evidence="10">
    <location>
        <begin position="549"/>
        <end position="572"/>
    </location>
</feature>
<dbReference type="AlphaFoldDB" id="A0A498SM81"/>
<keyword evidence="3 9" id="KW-0812">Transmembrane</keyword>
<feature type="transmembrane region" description="Helical" evidence="10">
    <location>
        <begin position="222"/>
        <end position="240"/>
    </location>
</feature>
<keyword evidence="7" id="KW-0915">Sodium</keyword>
<feature type="transmembrane region" description="Helical" evidence="10">
    <location>
        <begin position="252"/>
        <end position="285"/>
    </location>
</feature>
<feature type="non-terminal residue" evidence="11">
    <location>
        <position position="1"/>
    </location>
</feature>
<feature type="binding site" evidence="7">
    <location>
        <position position="409"/>
    </location>
    <ligand>
        <name>Na(+)</name>
        <dbReference type="ChEBI" id="CHEBI:29101"/>
        <label>1</label>
    </ligand>
</feature>
<feature type="transmembrane region" description="Helical" evidence="10">
    <location>
        <begin position="48"/>
        <end position="69"/>
    </location>
</feature>
<evidence type="ECO:0000256" key="1">
    <source>
        <dbReference type="ARBA" id="ARBA00004141"/>
    </source>
</evidence>
<feature type="binding site" evidence="7">
    <location>
        <position position="408"/>
    </location>
    <ligand>
        <name>Na(+)</name>
        <dbReference type="ChEBI" id="CHEBI:29101"/>
        <label>1</label>
    </ligand>
</feature>
<evidence type="ECO:0000256" key="5">
    <source>
        <dbReference type="ARBA" id="ARBA00022989"/>
    </source>
</evidence>
<feature type="transmembrane region" description="Helical" evidence="10">
    <location>
        <begin position="126"/>
        <end position="153"/>
    </location>
</feature>
<organism evidence="11 12">
    <name type="scientific">Acanthocheilonema viteae</name>
    <name type="common">Filarial nematode worm</name>
    <name type="synonym">Dipetalonema viteae</name>
    <dbReference type="NCBI Taxonomy" id="6277"/>
    <lineage>
        <taxon>Eukaryota</taxon>
        <taxon>Metazoa</taxon>
        <taxon>Ecdysozoa</taxon>
        <taxon>Nematoda</taxon>
        <taxon>Chromadorea</taxon>
        <taxon>Rhabditida</taxon>
        <taxon>Spirurina</taxon>
        <taxon>Spiruromorpha</taxon>
        <taxon>Filarioidea</taxon>
        <taxon>Onchocercidae</taxon>
        <taxon>Acanthocheilonema</taxon>
    </lineage>
</organism>
<dbReference type="GO" id="GO:0043005">
    <property type="term" value="C:neuron projection"/>
    <property type="evidence" value="ECO:0007669"/>
    <property type="project" value="TreeGrafter"/>
</dbReference>
<dbReference type="PROSITE" id="PS50267">
    <property type="entry name" value="NA_NEUROTRAN_SYMP_3"/>
    <property type="match status" value="1"/>
</dbReference>
<dbReference type="GO" id="GO:0005886">
    <property type="term" value="C:plasma membrane"/>
    <property type="evidence" value="ECO:0007669"/>
    <property type="project" value="TreeGrafter"/>
</dbReference>
<feature type="binding site" evidence="7">
    <location>
        <position position="62"/>
    </location>
    <ligand>
        <name>Na(+)</name>
        <dbReference type="ChEBI" id="CHEBI:29101"/>
        <label>1</label>
    </ligand>
</feature>
<dbReference type="Proteomes" id="UP000276991">
    <property type="component" value="Unassembled WGS sequence"/>
</dbReference>
<feature type="disulfide bond" evidence="8">
    <location>
        <begin position="165"/>
        <end position="174"/>
    </location>
</feature>
<dbReference type="OrthoDB" id="6581954at2759"/>
<evidence type="ECO:0000313" key="11">
    <source>
        <dbReference type="EMBL" id="VBB33438.1"/>
    </source>
</evidence>
<reference evidence="11 12" key="1">
    <citation type="submission" date="2018-08" db="EMBL/GenBank/DDBJ databases">
        <authorList>
            <person name="Laetsch R D."/>
            <person name="Stevens L."/>
            <person name="Kumar S."/>
            <person name="Blaxter L. M."/>
        </authorList>
    </citation>
    <scope>NUCLEOTIDE SEQUENCE [LARGE SCALE GENOMIC DNA]</scope>
</reference>
<evidence type="ECO:0000256" key="7">
    <source>
        <dbReference type="PIRSR" id="PIRSR600175-1"/>
    </source>
</evidence>
<dbReference type="InterPro" id="IPR000175">
    <property type="entry name" value="Na/ntran_symport"/>
</dbReference>
<dbReference type="GO" id="GO:0046872">
    <property type="term" value="F:metal ion binding"/>
    <property type="evidence" value="ECO:0007669"/>
    <property type="project" value="UniProtKB-KW"/>
</dbReference>
<evidence type="ECO:0000256" key="2">
    <source>
        <dbReference type="ARBA" id="ARBA00022448"/>
    </source>
</evidence>
<protein>
    <recommendedName>
        <fullName evidence="9">Transporter</fullName>
    </recommendedName>
</protein>
<evidence type="ECO:0000256" key="6">
    <source>
        <dbReference type="ARBA" id="ARBA00023136"/>
    </source>
</evidence>
<evidence type="ECO:0000256" key="10">
    <source>
        <dbReference type="SAM" id="Phobius"/>
    </source>
</evidence>
<feature type="transmembrane region" description="Helical" evidence="10">
    <location>
        <begin position="435"/>
        <end position="458"/>
    </location>
</feature>
<comment type="similarity">
    <text evidence="9">Belongs to the sodium:neurotransmitter symporter (SNF) (TC 2.A.22) family.</text>
</comment>
<evidence type="ECO:0000256" key="3">
    <source>
        <dbReference type="ARBA" id="ARBA00022692"/>
    </source>
</evidence>
<dbReference type="PROSITE" id="PS00610">
    <property type="entry name" value="NA_NEUROTRAN_SYMP_1"/>
    <property type="match status" value="1"/>
</dbReference>
<keyword evidence="8" id="KW-1015">Disulfide bond</keyword>
<feature type="transmembrane region" description="Helical" evidence="10">
    <location>
        <begin position="81"/>
        <end position="105"/>
    </location>
</feature>
<feature type="transmembrane region" description="Helical" evidence="10">
    <location>
        <begin position="334"/>
        <end position="355"/>
    </location>
</feature>
<feature type="binding site" evidence="7">
    <location>
        <position position="405"/>
    </location>
    <ligand>
        <name>Na(+)</name>
        <dbReference type="ChEBI" id="CHEBI:29101"/>
        <label>1</label>
    </ligand>
</feature>
<evidence type="ECO:0000313" key="12">
    <source>
        <dbReference type="Proteomes" id="UP000276991"/>
    </source>
</evidence>
<dbReference type="PANTHER" id="PTHR11616:SF20">
    <property type="entry name" value="SODIUM- AND CHLORIDE-DEPENDENT BETAINE TRANSPORTER"/>
    <property type="match status" value="1"/>
</dbReference>
<proteinExistence type="inferred from homology"/>
<keyword evidence="5 10" id="KW-1133">Transmembrane helix</keyword>
<keyword evidence="2 9" id="KW-0813">Transport</keyword>
<name>A0A498SM81_ACAVI</name>
<feature type="binding site" evidence="7">
    <location>
        <position position="67"/>
    </location>
    <ligand>
        <name>Na(+)</name>
        <dbReference type="ChEBI" id="CHEBI:29101"/>
        <label>1</label>
    </ligand>
</feature>
<feature type="transmembrane region" description="Helical" evidence="10">
    <location>
        <begin position="393"/>
        <end position="414"/>
    </location>
</feature>
<dbReference type="Pfam" id="PF00209">
    <property type="entry name" value="SNF"/>
    <property type="match status" value="1"/>
</dbReference>
<dbReference type="InterPro" id="IPR037272">
    <property type="entry name" value="SNS_sf"/>
</dbReference>
<feature type="binding site" evidence="7">
    <location>
        <position position="308"/>
    </location>
    <ligand>
        <name>Na(+)</name>
        <dbReference type="ChEBI" id="CHEBI:29101"/>
        <label>1</label>
    </ligand>
</feature>
<feature type="transmembrane region" description="Helical" evidence="10">
    <location>
        <begin position="305"/>
        <end position="322"/>
    </location>
</feature>
<keyword evidence="6 10" id="KW-0472">Membrane</keyword>
<dbReference type="PRINTS" id="PR00176">
    <property type="entry name" value="NANEUSMPORT"/>
</dbReference>
<feature type="transmembrane region" description="Helical" evidence="10">
    <location>
        <begin position="464"/>
        <end position="485"/>
    </location>
</feature>
<dbReference type="EMBL" id="UPTC01002409">
    <property type="protein sequence ID" value="VBB33438.1"/>
    <property type="molecule type" value="Genomic_DNA"/>
</dbReference>
<comment type="subcellular location">
    <subcellularLocation>
        <location evidence="1">Membrane</location>
        <topology evidence="1">Multi-pass membrane protein</topology>
    </subcellularLocation>
</comment>
<dbReference type="PANTHER" id="PTHR11616">
    <property type="entry name" value="SODIUM/CHLORIDE DEPENDENT TRANSPORTER"/>
    <property type="match status" value="1"/>
</dbReference>
<feature type="binding site" evidence="7">
    <location>
        <position position="340"/>
    </location>
    <ligand>
        <name>Na(+)</name>
        <dbReference type="ChEBI" id="CHEBI:29101"/>
        <label>1</label>
    </ligand>
</feature>
<feature type="transmembrane region" description="Helical" evidence="10">
    <location>
        <begin position="506"/>
        <end position="529"/>
    </location>
</feature>
<keyword evidence="7" id="KW-0479">Metal-binding</keyword>
<accession>A0A498SM81</accession>
<evidence type="ECO:0000256" key="4">
    <source>
        <dbReference type="ARBA" id="ARBA00022847"/>
    </source>
</evidence>
<feature type="binding site" evidence="7">
    <location>
        <position position="63"/>
    </location>
    <ligand>
        <name>Na(+)</name>
        <dbReference type="ChEBI" id="CHEBI:29101"/>
        <label>1</label>
    </ligand>
</feature>
<gene>
    <name evidence="11" type="ORF">NAV_LOCUS8229</name>
</gene>
<keyword evidence="12" id="KW-1185">Reference proteome</keyword>
<keyword evidence="4 9" id="KW-0769">Symport</keyword>
<dbReference type="NCBIfam" id="NF037979">
    <property type="entry name" value="Na_transp"/>
    <property type="match status" value="1"/>
</dbReference>
<dbReference type="SUPFAM" id="SSF161070">
    <property type="entry name" value="SNF-like"/>
    <property type="match status" value="1"/>
</dbReference>
<dbReference type="GO" id="GO:0005332">
    <property type="term" value="F:gamma-aminobutyric acid:sodium:chloride symporter activity"/>
    <property type="evidence" value="ECO:0007669"/>
    <property type="project" value="TreeGrafter"/>
</dbReference>
<evidence type="ECO:0000256" key="9">
    <source>
        <dbReference type="RuleBase" id="RU003732"/>
    </source>
</evidence>